<accession>A0A6J4TC84</accession>
<feature type="compositionally biased region" description="Basic residues" evidence="1">
    <location>
        <begin position="221"/>
        <end position="232"/>
    </location>
</feature>
<dbReference type="EMBL" id="CADCWE010000007">
    <property type="protein sequence ID" value="CAA9519516.1"/>
    <property type="molecule type" value="Genomic_DNA"/>
</dbReference>
<reference evidence="2" key="1">
    <citation type="submission" date="2020-02" db="EMBL/GenBank/DDBJ databases">
        <authorList>
            <person name="Meier V. D."/>
        </authorList>
    </citation>
    <scope>NUCLEOTIDE SEQUENCE</scope>
    <source>
        <strain evidence="2">AVDCRST_MAG73</strain>
    </source>
</reference>
<feature type="non-terminal residue" evidence="2">
    <location>
        <position position="232"/>
    </location>
</feature>
<evidence type="ECO:0000313" key="2">
    <source>
        <dbReference type="EMBL" id="CAA9519516.1"/>
    </source>
</evidence>
<name>A0A6J4TC84_9BACT</name>
<gene>
    <name evidence="2" type="ORF">AVDCRST_MAG73-93</name>
</gene>
<feature type="compositionally biased region" description="Low complexity" evidence="1">
    <location>
        <begin position="37"/>
        <end position="57"/>
    </location>
</feature>
<feature type="compositionally biased region" description="Gly residues" evidence="1">
    <location>
        <begin position="1"/>
        <end position="14"/>
    </location>
</feature>
<feature type="compositionally biased region" description="Basic and acidic residues" evidence="1">
    <location>
        <begin position="162"/>
        <end position="172"/>
    </location>
</feature>
<sequence>VPGGTGGTGAGSGDGHPRRCRRPPGRRVAGGRRGGVRRPAGAVPPGAGALGGDVRAGPGDRRGRGPGDLDRGAEGHRPLRGALRLQNLALPDPAQPGPPARQARGAQRALLRPGPRRRRGRRGGGGPGPLFPARPRGRRALGVAAAGVGRLGRGAPVGVGDPRPDHSGDRRVTAGATGGDRASRCSGVDGAGGLSRPGLERDQSTGPVAPGTIQGAARPRTVSRRRRSAGPV</sequence>
<protein>
    <submittedName>
        <fullName evidence="2">RNA polymerase ECF-type sigma factor</fullName>
    </submittedName>
</protein>
<dbReference type="AlphaFoldDB" id="A0A6J4TC84"/>
<feature type="compositionally biased region" description="Low complexity" evidence="1">
    <location>
        <begin position="100"/>
        <end position="113"/>
    </location>
</feature>
<evidence type="ECO:0000256" key="1">
    <source>
        <dbReference type="SAM" id="MobiDB-lite"/>
    </source>
</evidence>
<feature type="non-terminal residue" evidence="2">
    <location>
        <position position="1"/>
    </location>
</feature>
<feature type="compositionally biased region" description="Basic and acidic residues" evidence="1">
    <location>
        <begin position="58"/>
        <end position="77"/>
    </location>
</feature>
<feature type="region of interest" description="Disordered" evidence="1">
    <location>
        <begin position="1"/>
        <end position="232"/>
    </location>
</feature>
<proteinExistence type="predicted"/>
<organism evidence="2">
    <name type="scientific">uncultured Thermomicrobiales bacterium</name>
    <dbReference type="NCBI Taxonomy" id="1645740"/>
    <lineage>
        <taxon>Bacteria</taxon>
        <taxon>Pseudomonadati</taxon>
        <taxon>Thermomicrobiota</taxon>
        <taxon>Thermomicrobia</taxon>
        <taxon>Thermomicrobiales</taxon>
        <taxon>environmental samples</taxon>
    </lineage>
</organism>